<dbReference type="PANTHER" id="PTHR12390:SF0">
    <property type="entry name" value="UROPORPHYRINOGEN-III SYNTHASE"/>
    <property type="match status" value="1"/>
</dbReference>
<dbReference type="RefSeq" id="XP_003686330.1">
    <property type="nucleotide sequence ID" value="XM_003686282.1"/>
</dbReference>
<dbReference type="UniPathway" id="UPA00251">
    <property type="reaction ID" value="UER00320"/>
</dbReference>
<dbReference type="AlphaFoldDB" id="G8BVG8"/>
<dbReference type="Pfam" id="PF02602">
    <property type="entry name" value="HEM4"/>
    <property type="match status" value="1"/>
</dbReference>
<dbReference type="OMA" id="IHGADTG"/>
<reference evidence="2 3" key="1">
    <citation type="journal article" date="2011" name="Proc. Natl. Acad. Sci. U.S.A.">
        <title>Evolutionary erosion of yeast sex chromosomes by mating-type switching accidents.</title>
        <authorList>
            <person name="Gordon J.L."/>
            <person name="Armisen D."/>
            <person name="Proux-Wera E."/>
            <person name="Oheigeartaigh S.S."/>
            <person name="Byrne K.P."/>
            <person name="Wolfe K.H."/>
        </authorList>
    </citation>
    <scope>NUCLEOTIDE SEQUENCE [LARGE SCALE GENOMIC DNA]</scope>
    <source>
        <strain evidence="3">ATCC 24235 / CBS 4417 / NBRC 1672 / NRRL Y-8282 / UCD 70-5</strain>
    </source>
</reference>
<dbReference type="KEGG" id="tpf:TPHA_0G00600"/>
<dbReference type="STRING" id="1071381.G8BVG8"/>
<gene>
    <name evidence="2" type="primary">TPHA0G00600</name>
    <name evidence="2" type="ordered locus">TPHA_0G00600</name>
</gene>
<dbReference type="PANTHER" id="PTHR12390">
    <property type="entry name" value="UROPORPHYRINOGEN III SYNTHASE"/>
    <property type="match status" value="1"/>
</dbReference>
<dbReference type="EMBL" id="HE612862">
    <property type="protein sequence ID" value="CCE63896.1"/>
    <property type="molecule type" value="Genomic_DNA"/>
</dbReference>
<dbReference type="Gene3D" id="3.40.50.10090">
    <property type="match status" value="2"/>
</dbReference>
<dbReference type="GO" id="GO:0006780">
    <property type="term" value="P:uroporphyrinogen III biosynthetic process"/>
    <property type="evidence" value="ECO:0007669"/>
    <property type="project" value="InterPro"/>
</dbReference>
<dbReference type="InterPro" id="IPR039793">
    <property type="entry name" value="UROS/Hem4"/>
</dbReference>
<organism evidence="2 3">
    <name type="scientific">Tetrapisispora phaffii (strain ATCC 24235 / CBS 4417 / NBRC 1672 / NRRL Y-8282 / UCD 70-5)</name>
    <name type="common">Yeast</name>
    <name type="synonym">Fabospora phaffii</name>
    <dbReference type="NCBI Taxonomy" id="1071381"/>
    <lineage>
        <taxon>Eukaryota</taxon>
        <taxon>Fungi</taxon>
        <taxon>Dikarya</taxon>
        <taxon>Ascomycota</taxon>
        <taxon>Saccharomycotina</taxon>
        <taxon>Saccharomycetes</taxon>
        <taxon>Saccharomycetales</taxon>
        <taxon>Saccharomycetaceae</taxon>
        <taxon>Tetrapisispora</taxon>
    </lineage>
</organism>
<proteinExistence type="predicted"/>
<evidence type="ECO:0000259" key="1">
    <source>
        <dbReference type="Pfam" id="PF02602"/>
    </source>
</evidence>
<dbReference type="eggNOG" id="KOG4132">
    <property type="taxonomic scope" value="Eukaryota"/>
</dbReference>
<feature type="domain" description="Tetrapyrrole biosynthesis uroporphyrinogen III synthase" evidence="1">
    <location>
        <begin position="16"/>
        <end position="257"/>
    </location>
</feature>
<dbReference type="InterPro" id="IPR036108">
    <property type="entry name" value="4pyrrol_syn_uPrphyn_synt_sf"/>
</dbReference>
<sequence>MSKRVILLKNQTKKLDKYQKVFEDENFEPIFVPLITHTNIPGEILNLLHDYNYLNSLQCLIVTSQRTVECLVEEILPALDDISRNILINKVVYTVGPTTANFLKAIGFTNILGGFDAGNGDNLADIMITDLLDNDNTVVKDPKDINEILFLVGEIRRDIIPKKLHKRNLKVREVVVYKTEDKVDSLVHFNELYQDGDWVVVFSPQGTKPILNYIKGNDSSCVNYRLVSIGPTTEKYLNDIGMPPVVTSKKPEANSLLDAIKNSQVNNNNII</sequence>
<evidence type="ECO:0000313" key="3">
    <source>
        <dbReference type="Proteomes" id="UP000005666"/>
    </source>
</evidence>
<dbReference type="GO" id="GO:0006782">
    <property type="term" value="P:protoporphyrinogen IX biosynthetic process"/>
    <property type="evidence" value="ECO:0007669"/>
    <property type="project" value="UniProtKB-UniPathway"/>
</dbReference>
<dbReference type="HOGENOM" id="CLU_051874_0_0_1"/>
<protein>
    <recommendedName>
        <fullName evidence="1">Tetrapyrrole biosynthesis uroporphyrinogen III synthase domain-containing protein</fullName>
    </recommendedName>
</protein>
<dbReference type="OrthoDB" id="5595751at2759"/>
<dbReference type="InterPro" id="IPR003754">
    <property type="entry name" value="4pyrrol_synth_uPrphyn_synth"/>
</dbReference>
<dbReference type="SUPFAM" id="SSF69618">
    <property type="entry name" value="HemD-like"/>
    <property type="match status" value="1"/>
</dbReference>
<name>G8BVG8_TETPH</name>
<accession>G8BVG8</accession>
<evidence type="ECO:0000313" key="2">
    <source>
        <dbReference type="EMBL" id="CCE63896.1"/>
    </source>
</evidence>
<dbReference type="GO" id="GO:0004852">
    <property type="term" value="F:uroporphyrinogen-III synthase activity"/>
    <property type="evidence" value="ECO:0007669"/>
    <property type="project" value="EnsemblFungi"/>
</dbReference>
<dbReference type="GeneID" id="11535737"/>
<dbReference type="CDD" id="cd06578">
    <property type="entry name" value="HemD"/>
    <property type="match status" value="1"/>
</dbReference>
<keyword evidence="3" id="KW-1185">Reference proteome</keyword>
<dbReference type="Proteomes" id="UP000005666">
    <property type="component" value="Chromosome 7"/>
</dbReference>
<dbReference type="GO" id="GO:0005829">
    <property type="term" value="C:cytosol"/>
    <property type="evidence" value="ECO:0007669"/>
    <property type="project" value="TreeGrafter"/>
</dbReference>